<keyword evidence="2" id="KW-1133">Transmembrane helix</keyword>
<comment type="caution">
    <text evidence="4">The sequence shown here is derived from an EMBL/GenBank/DDBJ whole genome shotgun (WGS) entry which is preliminary data.</text>
</comment>
<keyword evidence="5" id="KW-1185">Reference proteome</keyword>
<accession>A0A511JH67</accession>
<feature type="region of interest" description="Disordered" evidence="1">
    <location>
        <begin position="30"/>
        <end position="116"/>
    </location>
</feature>
<evidence type="ECO:0000256" key="2">
    <source>
        <dbReference type="SAM" id="Phobius"/>
    </source>
</evidence>
<dbReference type="EMBL" id="BJWH01000003">
    <property type="protein sequence ID" value="GEL97342.1"/>
    <property type="molecule type" value="Genomic_DNA"/>
</dbReference>
<feature type="region of interest" description="Disordered" evidence="1">
    <location>
        <begin position="136"/>
        <end position="159"/>
    </location>
</feature>
<dbReference type="Proteomes" id="UP000321049">
    <property type="component" value="Unassembled WGS sequence"/>
</dbReference>
<evidence type="ECO:0000256" key="3">
    <source>
        <dbReference type="SAM" id="SignalP"/>
    </source>
</evidence>
<evidence type="ECO:0000313" key="4">
    <source>
        <dbReference type="EMBL" id="GEL97342.1"/>
    </source>
</evidence>
<feature type="transmembrane region" description="Helical" evidence="2">
    <location>
        <begin position="119"/>
        <end position="138"/>
    </location>
</feature>
<proteinExistence type="predicted"/>
<gene>
    <name evidence="4" type="ORF">CTE05_08890</name>
</gene>
<feature type="compositionally biased region" description="Acidic residues" evidence="1">
    <location>
        <begin position="60"/>
        <end position="75"/>
    </location>
</feature>
<dbReference type="OrthoDB" id="9976299at2"/>
<dbReference type="AlphaFoldDB" id="A0A511JH67"/>
<feature type="compositionally biased region" description="Low complexity" evidence="1">
    <location>
        <begin position="100"/>
        <end position="114"/>
    </location>
</feature>
<keyword evidence="2" id="KW-0812">Transmembrane</keyword>
<evidence type="ECO:0008006" key="6">
    <source>
        <dbReference type="Google" id="ProtNLM"/>
    </source>
</evidence>
<dbReference type="RefSeq" id="WP_146844911.1">
    <property type="nucleotide sequence ID" value="NZ_BJWH01000003.1"/>
</dbReference>
<feature type="chain" id="PRO_5021809244" description="Gram-positive cocci surface proteins LPxTG domain-containing protein" evidence="3">
    <location>
        <begin position="28"/>
        <end position="159"/>
    </location>
</feature>
<organism evidence="4 5">
    <name type="scientific">Cellulomonas terrae</name>
    <dbReference type="NCBI Taxonomy" id="311234"/>
    <lineage>
        <taxon>Bacteria</taxon>
        <taxon>Bacillati</taxon>
        <taxon>Actinomycetota</taxon>
        <taxon>Actinomycetes</taxon>
        <taxon>Micrococcales</taxon>
        <taxon>Cellulomonadaceae</taxon>
        <taxon>Cellulomonas</taxon>
    </lineage>
</organism>
<keyword evidence="3" id="KW-0732">Signal</keyword>
<feature type="signal peptide" evidence="3">
    <location>
        <begin position="1"/>
        <end position="27"/>
    </location>
</feature>
<reference evidence="4 5" key="1">
    <citation type="submission" date="2019-07" db="EMBL/GenBank/DDBJ databases">
        <title>Whole genome shotgun sequence of Cellulomonas terrae NBRC 100819.</title>
        <authorList>
            <person name="Hosoyama A."/>
            <person name="Uohara A."/>
            <person name="Ohji S."/>
            <person name="Ichikawa N."/>
        </authorList>
    </citation>
    <scope>NUCLEOTIDE SEQUENCE [LARGE SCALE GENOMIC DNA]</scope>
    <source>
        <strain evidence="4 5">NBRC 100819</strain>
    </source>
</reference>
<evidence type="ECO:0000256" key="1">
    <source>
        <dbReference type="SAM" id="MobiDB-lite"/>
    </source>
</evidence>
<protein>
    <recommendedName>
        <fullName evidence="6">Gram-positive cocci surface proteins LPxTG domain-containing protein</fullName>
    </recommendedName>
</protein>
<sequence length="159" mass="16298">MHPTLVRLPAVVALAASLTVVPAAAFATPPDAVRQGNSSGSDAGAEPQEAGTGSSTHDMEDMEGADAVDDMEGMPDMEGMDHGDGSTETDDEPAEHSEHSQSTGGDSDATTSTARPRTAVLSAFGGLNAAVLVGAAVLRRRDRDRPRHRPRPSATPTAV</sequence>
<name>A0A511JH67_9CELL</name>
<evidence type="ECO:0000313" key="5">
    <source>
        <dbReference type="Proteomes" id="UP000321049"/>
    </source>
</evidence>
<keyword evidence="2" id="KW-0472">Membrane</keyword>